<sequence>MMTNQENRQNLPETLQLRGSDHPGMVLVSAHLTSNNYLNWNFGVKRALCAKLKLNFIDNTSVKPSIDHPHFEQWIRVDNMITTWILNSISKDIVKAFMYVKTSRNLWLDIEQCYVMDPIPSINKAYSMVQSVEKQKQVHMELSEATKNTALHVKDGLQYNKKSSPEWYKDLVDKRKKDTGPPRVLQLKQEHRNSRWAFKLKLNLDSSIQRYKARLVANGYNQIEGVDYFDNFSLVAKSITVRIFLAFAVSQSWPLLQLDINNAFLHGKLDEDVYMDLPEGFIGAQSRQVFTIKDIGQEKYFLGLDLTCSSDGIHVTQHKYLQDILVDTSMLVAKPAPTPFPSSLKLVLEEGSILSDPSRYNRLISCLLYLGFTRPDISFVVQQLSQFLQAPCTSHWNDALHVLRYLKDTPCTGFCFFFQLTQCAAYSDVSWASCLDS</sequence>
<dbReference type="InterPro" id="IPR013103">
    <property type="entry name" value="RVT_2"/>
</dbReference>
<dbReference type="InterPro" id="IPR029472">
    <property type="entry name" value="Copia-like_N"/>
</dbReference>
<feature type="domain" description="Retrotransposon Copia-like N-terminal" evidence="2">
    <location>
        <begin position="19"/>
        <end position="64"/>
    </location>
</feature>
<comment type="caution">
    <text evidence="3">The sequence shown here is derived from an EMBL/GenBank/DDBJ whole genome shotgun (WGS) entry which is preliminary data.</text>
</comment>
<reference evidence="3" key="1">
    <citation type="submission" date="2020-06" db="EMBL/GenBank/DDBJ databases">
        <authorList>
            <person name="Li T."/>
            <person name="Hu X."/>
            <person name="Zhang T."/>
            <person name="Song X."/>
            <person name="Zhang H."/>
            <person name="Dai N."/>
            <person name="Sheng W."/>
            <person name="Hou X."/>
            <person name="Wei L."/>
        </authorList>
    </citation>
    <scope>NUCLEOTIDE SEQUENCE</scope>
    <source>
        <strain evidence="3">G02</strain>
        <tissue evidence="3">Leaf</tissue>
    </source>
</reference>
<dbReference type="Pfam" id="PF07727">
    <property type="entry name" value="RVT_2"/>
    <property type="match status" value="1"/>
</dbReference>
<dbReference type="Pfam" id="PF14244">
    <property type="entry name" value="Retrotran_gag_3"/>
    <property type="match status" value="1"/>
</dbReference>
<dbReference type="SUPFAM" id="SSF56672">
    <property type="entry name" value="DNA/RNA polymerases"/>
    <property type="match status" value="1"/>
</dbReference>
<proteinExistence type="predicted"/>
<dbReference type="EMBL" id="JACGWJ010000001">
    <property type="protein sequence ID" value="KAL0440699.1"/>
    <property type="molecule type" value="Genomic_DNA"/>
</dbReference>
<evidence type="ECO:0000313" key="3">
    <source>
        <dbReference type="EMBL" id="KAL0440699.1"/>
    </source>
</evidence>
<feature type="domain" description="Reverse transcriptase Ty1/copia-type" evidence="1">
    <location>
        <begin position="193"/>
        <end position="287"/>
    </location>
</feature>
<evidence type="ECO:0000259" key="2">
    <source>
        <dbReference type="Pfam" id="PF14244"/>
    </source>
</evidence>
<reference evidence="3" key="2">
    <citation type="journal article" date="2024" name="Plant">
        <title>Genomic evolution and insights into agronomic trait innovations of Sesamum species.</title>
        <authorList>
            <person name="Miao H."/>
            <person name="Wang L."/>
            <person name="Qu L."/>
            <person name="Liu H."/>
            <person name="Sun Y."/>
            <person name="Le M."/>
            <person name="Wang Q."/>
            <person name="Wei S."/>
            <person name="Zheng Y."/>
            <person name="Lin W."/>
            <person name="Duan Y."/>
            <person name="Cao H."/>
            <person name="Xiong S."/>
            <person name="Wang X."/>
            <person name="Wei L."/>
            <person name="Li C."/>
            <person name="Ma Q."/>
            <person name="Ju M."/>
            <person name="Zhao R."/>
            <person name="Li G."/>
            <person name="Mu C."/>
            <person name="Tian Q."/>
            <person name="Mei H."/>
            <person name="Zhang T."/>
            <person name="Gao T."/>
            <person name="Zhang H."/>
        </authorList>
    </citation>
    <scope>NUCLEOTIDE SEQUENCE</scope>
    <source>
        <strain evidence="3">G02</strain>
    </source>
</reference>
<dbReference type="PANTHER" id="PTHR37610">
    <property type="entry name" value="CCHC-TYPE DOMAIN-CONTAINING PROTEIN"/>
    <property type="match status" value="1"/>
</dbReference>
<organism evidence="3">
    <name type="scientific">Sesamum radiatum</name>
    <name type="common">Black benniseed</name>
    <dbReference type="NCBI Taxonomy" id="300843"/>
    <lineage>
        <taxon>Eukaryota</taxon>
        <taxon>Viridiplantae</taxon>
        <taxon>Streptophyta</taxon>
        <taxon>Embryophyta</taxon>
        <taxon>Tracheophyta</taxon>
        <taxon>Spermatophyta</taxon>
        <taxon>Magnoliopsida</taxon>
        <taxon>eudicotyledons</taxon>
        <taxon>Gunneridae</taxon>
        <taxon>Pentapetalae</taxon>
        <taxon>asterids</taxon>
        <taxon>lamiids</taxon>
        <taxon>Lamiales</taxon>
        <taxon>Pedaliaceae</taxon>
        <taxon>Sesamum</taxon>
    </lineage>
</organism>
<dbReference type="InterPro" id="IPR043502">
    <property type="entry name" value="DNA/RNA_pol_sf"/>
</dbReference>
<gene>
    <name evidence="3" type="ORF">Sradi_0008800</name>
</gene>
<protein>
    <submittedName>
        <fullName evidence="3">Retrovirus-related Pol polyprotein from transposon RE2</fullName>
    </submittedName>
</protein>
<evidence type="ECO:0000259" key="1">
    <source>
        <dbReference type="Pfam" id="PF07727"/>
    </source>
</evidence>
<dbReference type="PANTHER" id="PTHR37610:SF40">
    <property type="entry name" value="OS01G0909600 PROTEIN"/>
    <property type="match status" value="1"/>
</dbReference>
<accession>A0AAW2WHZ3</accession>
<dbReference type="AlphaFoldDB" id="A0AAW2WHZ3"/>
<name>A0AAW2WHZ3_SESRA</name>